<gene>
    <name evidence="1" type="ORF">PPRIM_AZ9-3.1.T0820208</name>
</gene>
<keyword evidence="2" id="KW-1185">Reference proteome</keyword>
<organism evidence="1 2">
    <name type="scientific">Paramecium primaurelia</name>
    <dbReference type="NCBI Taxonomy" id="5886"/>
    <lineage>
        <taxon>Eukaryota</taxon>
        <taxon>Sar</taxon>
        <taxon>Alveolata</taxon>
        <taxon>Ciliophora</taxon>
        <taxon>Intramacronucleata</taxon>
        <taxon>Oligohymenophorea</taxon>
        <taxon>Peniculida</taxon>
        <taxon>Parameciidae</taxon>
        <taxon>Paramecium</taxon>
    </lineage>
</organism>
<dbReference type="EMBL" id="CAJJDM010000085">
    <property type="protein sequence ID" value="CAD8089055.1"/>
    <property type="molecule type" value="Genomic_DNA"/>
</dbReference>
<dbReference type="Proteomes" id="UP000688137">
    <property type="component" value="Unassembled WGS sequence"/>
</dbReference>
<dbReference type="AlphaFoldDB" id="A0A8S1NJ85"/>
<name>A0A8S1NJ85_PARPR</name>
<dbReference type="OMA" id="CHFIDYP"/>
<proteinExistence type="predicted"/>
<accession>A0A8S1NJ85</accession>
<evidence type="ECO:0000313" key="2">
    <source>
        <dbReference type="Proteomes" id="UP000688137"/>
    </source>
</evidence>
<reference evidence="1" key="1">
    <citation type="submission" date="2021-01" db="EMBL/GenBank/DDBJ databases">
        <authorList>
            <consortium name="Genoscope - CEA"/>
            <person name="William W."/>
        </authorList>
    </citation>
    <scope>NUCLEOTIDE SEQUENCE</scope>
</reference>
<sequence>MYIRPPEQNNNLAQVAIVNDDIELTRNLKNVEQKLTVEEVIATIGPIPDEINLEHKFYFQDNCYEKQEESIIFTEQLGELKLGGHIKFKCKELYCKKKCSCASCACFECCVMCCKLISCCGCNQCCKCSKCCPQYEALHYYQIPAYILQNEKIRFENYSTHAKLYIKDILVLEFHFSLYNCSDICCGNCKSNVPHIYFKNPLNEKNEKIYIEPLGNKCPTNPRPCFYLCAFCSFFGILQQERNFAVTVGENGSAKIIARRSSKNAFLSQCGCQDCLCHFIDYPDFNLKFTNLSQIQKIGVIMAIISYTIHGRWAKYSYRGLFNMNTSYVDF</sequence>
<evidence type="ECO:0000313" key="1">
    <source>
        <dbReference type="EMBL" id="CAD8089055.1"/>
    </source>
</evidence>
<comment type="caution">
    <text evidence="1">The sequence shown here is derived from an EMBL/GenBank/DDBJ whole genome shotgun (WGS) entry which is preliminary data.</text>
</comment>
<protein>
    <submittedName>
        <fullName evidence="1">Uncharacterized protein</fullName>
    </submittedName>
</protein>